<evidence type="ECO:0000313" key="4">
    <source>
        <dbReference type="EMBL" id="KAL2483192.1"/>
    </source>
</evidence>
<keyword evidence="3" id="KW-0732">Signal</keyword>
<keyword evidence="2" id="KW-0472">Membrane</keyword>
<protein>
    <recommendedName>
        <fullName evidence="6">Transmembrane protein</fullName>
    </recommendedName>
</protein>
<reference evidence="5" key="1">
    <citation type="submission" date="2024-07" db="EMBL/GenBank/DDBJ databases">
        <title>Two chromosome-level genome assemblies of Korean endemic species Abeliophyllum distichum and Forsythia ovata (Oleaceae).</title>
        <authorList>
            <person name="Jang H."/>
        </authorList>
    </citation>
    <scope>NUCLEOTIDE SEQUENCE [LARGE SCALE GENOMIC DNA]</scope>
</reference>
<evidence type="ECO:0000256" key="2">
    <source>
        <dbReference type="SAM" id="Phobius"/>
    </source>
</evidence>
<feature type="region of interest" description="Disordered" evidence="1">
    <location>
        <begin position="24"/>
        <end position="67"/>
    </location>
</feature>
<proteinExistence type="predicted"/>
<name>A0ABD1R431_9LAMI</name>
<evidence type="ECO:0000256" key="1">
    <source>
        <dbReference type="SAM" id="MobiDB-lite"/>
    </source>
</evidence>
<feature type="chain" id="PRO_5044792017" description="Transmembrane protein" evidence="3">
    <location>
        <begin position="24"/>
        <end position="105"/>
    </location>
</feature>
<keyword evidence="5" id="KW-1185">Reference proteome</keyword>
<keyword evidence="2" id="KW-1133">Transmembrane helix</keyword>
<sequence length="105" mass="11254">MGRFQFVLLLLVATIFIIHGMDGGSVNAESDPQKLVADPPENNERESIEVAEAPQKHHSSSDKSVAGGGVIIGGLVTAIFAAVYCYIRVTRTRTSTTTTDDHILV</sequence>
<accession>A0ABD1R431</accession>
<dbReference type="PANTHER" id="PTHR34558:SF4">
    <property type="entry name" value="TRANSMEMBRANE PROTEIN"/>
    <property type="match status" value="1"/>
</dbReference>
<gene>
    <name evidence="4" type="ORF">Fot_44636</name>
</gene>
<dbReference type="EMBL" id="JBFOLJ010000013">
    <property type="protein sequence ID" value="KAL2483192.1"/>
    <property type="molecule type" value="Genomic_DNA"/>
</dbReference>
<evidence type="ECO:0000313" key="5">
    <source>
        <dbReference type="Proteomes" id="UP001604277"/>
    </source>
</evidence>
<keyword evidence="2" id="KW-0812">Transmembrane</keyword>
<feature type="signal peptide" evidence="3">
    <location>
        <begin position="1"/>
        <end position="23"/>
    </location>
</feature>
<evidence type="ECO:0000256" key="3">
    <source>
        <dbReference type="SAM" id="SignalP"/>
    </source>
</evidence>
<organism evidence="4 5">
    <name type="scientific">Forsythia ovata</name>
    <dbReference type="NCBI Taxonomy" id="205694"/>
    <lineage>
        <taxon>Eukaryota</taxon>
        <taxon>Viridiplantae</taxon>
        <taxon>Streptophyta</taxon>
        <taxon>Embryophyta</taxon>
        <taxon>Tracheophyta</taxon>
        <taxon>Spermatophyta</taxon>
        <taxon>Magnoliopsida</taxon>
        <taxon>eudicotyledons</taxon>
        <taxon>Gunneridae</taxon>
        <taxon>Pentapetalae</taxon>
        <taxon>asterids</taxon>
        <taxon>lamiids</taxon>
        <taxon>Lamiales</taxon>
        <taxon>Oleaceae</taxon>
        <taxon>Forsythieae</taxon>
        <taxon>Forsythia</taxon>
    </lineage>
</organism>
<feature type="transmembrane region" description="Helical" evidence="2">
    <location>
        <begin position="65"/>
        <end position="87"/>
    </location>
</feature>
<dbReference type="Proteomes" id="UP001604277">
    <property type="component" value="Unassembled WGS sequence"/>
</dbReference>
<evidence type="ECO:0008006" key="6">
    <source>
        <dbReference type="Google" id="ProtNLM"/>
    </source>
</evidence>
<comment type="caution">
    <text evidence="4">The sequence shown here is derived from an EMBL/GenBank/DDBJ whole genome shotgun (WGS) entry which is preliminary data.</text>
</comment>
<dbReference type="PANTHER" id="PTHR34558">
    <property type="entry name" value="EXPRESSED PROTEIN"/>
    <property type="match status" value="1"/>
</dbReference>
<dbReference type="AlphaFoldDB" id="A0ABD1R431"/>